<dbReference type="InterPro" id="IPR015927">
    <property type="entry name" value="Peptidase_S24_S26A/B/C"/>
</dbReference>
<evidence type="ECO:0000313" key="2">
    <source>
        <dbReference type="EMBL" id="MCX2697851.1"/>
    </source>
</evidence>
<evidence type="ECO:0000313" key="3">
    <source>
        <dbReference type="Proteomes" id="UP001301216"/>
    </source>
</evidence>
<comment type="caution">
    <text evidence="2">The sequence shown here is derived from an EMBL/GenBank/DDBJ whole genome shotgun (WGS) entry which is preliminary data.</text>
</comment>
<evidence type="ECO:0000259" key="1">
    <source>
        <dbReference type="Pfam" id="PF00717"/>
    </source>
</evidence>
<feature type="domain" description="Peptidase S24/S26A/S26B/S26C" evidence="1">
    <location>
        <begin position="87"/>
        <end position="200"/>
    </location>
</feature>
<gene>
    <name evidence="2" type="ORF">OPR82_13935</name>
</gene>
<accession>A0ABT3QQG1</accession>
<organism evidence="2 3">
    <name type="scientific">Ochrobactrum chromiisoli</name>
    <dbReference type="NCBI Taxonomy" id="2993941"/>
    <lineage>
        <taxon>Bacteria</taxon>
        <taxon>Pseudomonadati</taxon>
        <taxon>Pseudomonadota</taxon>
        <taxon>Alphaproteobacteria</taxon>
        <taxon>Hyphomicrobiales</taxon>
        <taxon>Brucellaceae</taxon>
        <taxon>Brucella/Ochrobactrum group</taxon>
        <taxon>Ochrobactrum</taxon>
    </lineage>
</organism>
<dbReference type="Pfam" id="PF00717">
    <property type="entry name" value="Peptidase_S24"/>
    <property type="match status" value="1"/>
</dbReference>
<sequence>MARKAKYSSPPAAPINQWVRDALEHANISQAELARRLFERKAISADDRSMVNKMASFRDVTADEALAIAEVTGFPLYTENSDTHQVPLITTVSAGALMSEDFRDDIISTLTVGDIGPGDWIALKVTGDSMDRISPPNSIIIINRRDKRLVANACYVIADEDGGTTYKRYRPDPIRFEPVSTNPEHEPIFPDHEPTIIGRVKRSLIDM</sequence>
<dbReference type="InterPro" id="IPR036286">
    <property type="entry name" value="LexA/Signal_pep-like_sf"/>
</dbReference>
<dbReference type="Proteomes" id="UP001301216">
    <property type="component" value="Unassembled WGS sequence"/>
</dbReference>
<dbReference type="EMBL" id="JAPHAV010000007">
    <property type="protein sequence ID" value="MCX2697851.1"/>
    <property type="molecule type" value="Genomic_DNA"/>
</dbReference>
<protein>
    <submittedName>
        <fullName evidence="2">Transcriptional regulator</fullName>
    </submittedName>
</protein>
<dbReference type="RefSeq" id="WP_265985490.1">
    <property type="nucleotide sequence ID" value="NZ_JAPHAV010000007.1"/>
</dbReference>
<name>A0ABT3QQG1_9HYPH</name>
<dbReference type="SUPFAM" id="SSF51306">
    <property type="entry name" value="LexA/Signal peptidase"/>
    <property type="match status" value="1"/>
</dbReference>
<reference evidence="2 3" key="1">
    <citation type="submission" date="2022-11" db="EMBL/GenBank/DDBJ databases">
        <title>Brucella sp. YY2X, whole genome shotgun sequencing project.</title>
        <authorList>
            <person name="Yang Y."/>
        </authorList>
    </citation>
    <scope>NUCLEOTIDE SEQUENCE [LARGE SCALE GENOMIC DNA]</scope>
    <source>
        <strain evidence="2 3">YY2X</strain>
    </source>
</reference>
<dbReference type="Gene3D" id="2.10.109.10">
    <property type="entry name" value="Umud Fragment, subunit A"/>
    <property type="match status" value="1"/>
</dbReference>
<proteinExistence type="predicted"/>
<dbReference type="InterPro" id="IPR001387">
    <property type="entry name" value="Cro/C1-type_HTH"/>
</dbReference>
<dbReference type="CDD" id="cd00093">
    <property type="entry name" value="HTH_XRE"/>
    <property type="match status" value="1"/>
</dbReference>
<keyword evidence="3" id="KW-1185">Reference proteome</keyword>